<evidence type="ECO:0000313" key="2">
    <source>
        <dbReference type="EMBL" id="KTQ99856.1"/>
    </source>
</evidence>
<dbReference type="AlphaFoldDB" id="A0A175RDZ7"/>
<proteinExistence type="predicted"/>
<dbReference type="EMBL" id="LDQA01000127">
    <property type="protein sequence ID" value="KTQ99856.1"/>
    <property type="molecule type" value="Genomic_DNA"/>
</dbReference>
<comment type="caution">
    <text evidence="2">The sequence shown here is derived from an EMBL/GenBank/DDBJ whole genome shotgun (WGS) entry which is preliminary data.</text>
</comment>
<name>A0A175RDZ7_9HYPH</name>
<evidence type="ECO:0000256" key="1">
    <source>
        <dbReference type="SAM" id="MobiDB-lite"/>
    </source>
</evidence>
<keyword evidence="3" id="KW-1185">Reference proteome</keyword>
<sequence>RGEGGRGGRNGQPGERRPHGDTQRGAPRGESSRSDERNANPGRNRTRRGGGSRPQGGSRVAG</sequence>
<dbReference type="Proteomes" id="UP000078529">
    <property type="component" value="Unassembled WGS sequence"/>
</dbReference>
<protein>
    <submittedName>
        <fullName evidence="2">Uncharacterized protein</fullName>
    </submittedName>
</protein>
<feature type="region of interest" description="Disordered" evidence="1">
    <location>
        <begin position="1"/>
        <end position="62"/>
    </location>
</feature>
<evidence type="ECO:0000313" key="3">
    <source>
        <dbReference type="Proteomes" id="UP000078529"/>
    </source>
</evidence>
<reference evidence="2 3" key="1">
    <citation type="journal article" date="2016" name="Front. Microbiol.">
        <title>Genomic Resource of Rice Seed Associated Bacteria.</title>
        <authorList>
            <person name="Midha S."/>
            <person name="Bansal K."/>
            <person name="Sharma S."/>
            <person name="Kumar N."/>
            <person name="Patil P.P."/>
            <person name="Chaudhry V."/>
            <person name="Patil P.B."/>
        </authorList>
    </citation>
    <scope>NUCLEOTIDE SEQUENCE [LARGE SCALE GENOMIC DNA]</scope>
    <source>
        <strain evidence="2 3">NS365</strain>
    </source>
</reference>
<dbReference type="PATRIC" id="fig|401562.4.peg.595"/>
<organism evidence="2 3">
    <name type="scientific">Aureimonas ureilytica</name>
    <dbReference type="NCBI Taxonomy" id="401562"/>
    <lineage>
        <taxon>Bacteria</taxon>
        <taxon>Pseudomonadati</taxon>
        <taxon>Pseudomonadota</taxon>
        <taxon>Alphaproteobacteria</taxon>
        <taxon>Hyphomicrobiales</taxon>
        <taxon>Aurantimonadaceae</taxon>
        <taxon>Aureimonas</taxon>
    </lineage>
</organism>
<feature type="non-terminal residue" evidence="2">
    <location>
        <position position="1"/>
    </location>
</feature>
<gene>
    <name evidence="2" type="ORF">NS365_23020</name>
</gene>
<accession>A0A175RDZ7</accession>